<accession>A0ABR3Z7B8</accession>
<reference evidence="2 3" key="1">
    <citation type="journal article" date="2024" name="IMA Fungus">
        <title>IMA Genome - F19 : A genome assembly and annotation guide to empower mycologists, including annotated draft genome sequences of Ceratocystis pirilliformis, Diaporthe australafricana, Fusarium ophioides, Paecilomyces lecythidis, and Sporothrix stenoceras.</title>
        <authorList>
            <person name="Aylward J."/>
            <person name="Wilson A.M."/>
            <person name="Visagie C.M."/>
            <person name="Spraker J."/>
            <person name="Barnes I."/>
            <person name="Buitendag C."/>
            <person name="Ceriani C."/>
            <person name="Del Mar Angel L."/>
            <person name="du Plessis D."/>
            <person name="Fuchs T."/>
            <person name="Gasser K."/>
            <person name="Kramer D."/>
            <person name="Li W."/>
            <person name="Munsamy K."/>
            <person name="Piso A."/>
            <person name="Price J.L."/>
            <person name="Sonnekus B."/>
            <person name="Thomas C."/>
            <person name="van der Nest A."/>
            <person name="van Dijk A."/>
            <person name="van Heerden A."/>
            <person name="van Vuuren N."/>
            <person name="Yilmaz N."/>
            <person name="Duong T.A."/>
            <person name="van der Merwe N.A."/>
            <person name="Wingfield M.J."/>
            <person name="Wingfield B.D."/>
        </authorList>
    </citation>
    <scope>NUCLEOTIDE SEQUENCE [LARGE SCALE GENOMIC DNA]</scope>
    <source>
        <strain evidence="2 3">CMW 5346</strain>
    </source>
</reference>
<dbReference type="InterPro" id="IPR031728">
    <property type="entry name" value="GlcAase_C"/>
</dbReference>
<comment type="caution">
    <text evidence="2">The sequence shown here is derived from an EMBL/GenBank/DDBJ whole genome shotgun (WGS) entry which is preliminary data.</text>
</comment>
<dbReference type="Proteomes" id="UP001583186">
    <property type="component" value="Unassembled WGS sequence"/>
</dbReference>
<proteinExistence type="predicted"/>
<dbReference type="PANTHER" id="PTHR36183">
    <property type="entry name" value="BETA-GLUCURONIDASE"/>
    <property type="match status" value="1"/>
</dbReference>
<name>A0ABR3Z7B8_9PEZI</name>
<sequence length="173" mass="18517">MSIGIQQLYFHQGTINQEYFNWFSSNGTGQINAPFYGGYFAALAVADADRIVALDSGNSSYAQYGIYKNGSPSRAVFINTDYFSGGDGCRNNTAFTLFGLGGKRNVRALRMTAASSEVILGPTPGGPAGHITIGGSFLMTPCSFSRDLSSLANRVSRSILRQFQLRKGGQASI</sequence>
<evidence type="ECO:0000259" key="1">
    <source>
        <dbReference type="Pfam" id="PF16862"/>
    </source>
</evidence>
<evidence type="ECO:0000313" key="3">
    <source>
        <dbReference type="Proteomes" id="UP001583186"/>
    </source>
</evidence>
<feature type="domain" description="Beta-glucuronidase C-terminal" evidence="1">
    <location>
        <begin position="63"/>
        <end position="119"/>
    </location>
</feature>
<evidence type="ECO:0000313" key="2">
    <source>
        <dbReference type="EMBL" id="KAL1896558.1"/>
    </source>
</evidence>
<keyword evidence="3" id="KW-1185">Reference proteome</keyword>
<dbReference type="Pfam" id="PF16862">
    <property type="entry name" value="Glyco_hydro_79C"/>
    <property type="match status" value="1"/>
</dbReference>
<protein>
    <recommendedName>
        <fullName evidence="1">Beta-glucuronidase C-terminal domain-containing protein</fullName>
    </recommendedName>
</protein>
<gene>
    <name evidence="2" type="ORF">Sste5346_004592</name>
</gene>
<dbReference type="PANTHER" id="PTHR36183:SF2">
    <property type="entry name" value="BETA-GLUCURONIDASE C-TERMINAL DOMAIN-CONTAINING PROTEIN"/>
    <property type="match status" value="1"/>
</dbReference>
<dbReference type="EMBL" id="JAWCUI010000022">
    <property type="protein sequence ID" value="KAL1896558.1"/>
    <property type="molecule type" value="Genomic_DNA"/>
</dbReference>
<dbReference type="InterPro" id="IPR052974">
    <property type="entry name" value="GH79_Enzymes"/>
</dbReference>
<organism evidence="2 3">
    <name type="scientific">Sporothrix stenoceras</name>
    <dbReference type="NCBI Taxonomy" id="5173"/>
    <lineage>
        <taxon>Eukaryota</taxon>
        <taxon>Fungi</taxon>
        <taxon>Dikarya</taxon>
        <taxon>Ascomycota</taxon>
        <taxon>Pezizomycotina</taxon>
        <taxon>Sordariomycetes</taxon>
        <taxon>Sordariomycetidae</taxon>
        <taxon>Ophiostomatales</taxon>
        <taxon>Ophiostomataceae</taxon>
        <taxon>Sporothrix</taxon>
    </lineage>
</organism>